<evidence type="ECO:0000259" key="1">
    <source>
        <dbReference type="Pfam" id="PF01979"/>
    </source>
</evidence>
<organism evidence="2 3">
    <name type="scientific">Georgenia halophila</name>
    <dbReference type="NCBI Taxonomy" id="620889"/>
    <lineage>
        <taxon>Bacteria</taxon>
        <taxon>Bacillati</taxon>
        <taxon>Actinomycetota</taxon>
        <taxon>Actinomycetes</taxon>
        <taxon>Micrococcales</taxon>
        <taxon>Bogoriellaceae</taxon>
        <taxon>Georgenia</taxon>
    </lineage>
</organism>
<dbReference type="InterPro" id="IPR051781">
    <property type="entry name" value="Metallo-dep_Hydrolase"/>
</dbReference>
<dbReference type="Gene3D" id="3.20.20.140">
    <property type="entry name" value="Metal-dependent hydrolases"/>
    <property type="match status" value="1"/>
</dbReference>
<keyword evidence="3" id="KW-1185">Reference proteome</keyword>
<dbReference type="InterPro" id="IPR011059">
    <property type="entry name" value="Metal-dep_hydrolase_composite"/>
</dbReference>
<reference evidence="3" key="1">
    <citation type="journal article" date="2019" name="Int. J. Syst. Evol. Microbiol.">
        <title>The Global Catalogue of Microorganisms (GCM) 10K type strain sequencing project: providing services to taxonomists for standard genome sequencing and annotation.</title>
        <authorList>
            <consortium name="The Broad Institute Genomics Platform"/>
            <consortium name="The Broad Institute Genome Sequencing Center for Infectious Disease"/>
            <person name="Wu L."/>
            <person name="Ma J."/>
        </authorList>
    </citation>
    <scope>NUCLEOTIDE SEQUENCE [LARGE SCALE GENOMIC DNA]</scope>
    <source>
        <strain evidence="3">JCM 17810</strain>
    </source>
</reference>
<dbReference type="Pfam" id="PF01979">
    <property type="entry name" value="Amidohydro_1"/>
    <property type="match status" value="1"/>
</dbReference>
<protein>
    <submittedName>
        <fullName evidence="2">Amidohydrolase family protein</fullName>
    </submittedName>
</protein>
<dbReference type="SUPFAM" id="SSF51556">
    <property type="entry name" value="Metallo-dependent hydrolases"/>
    <property type="match status" value="1"/>
</dbReference>
<proteinExistence type="predicted"/>
<dbReference type="InterPro" id="IPR032466">
    <property type="entry name" value="Metal_Hydrolase"/>
</dbReference>
<sequence>MSVLRLAGAVLVDDETVLPEVWVVDGRLAMSPPAGAEDSGAEEIRGWVLPGLVDVHCHIGLGPDGAVTVEDAVLQGKADRDAGTLLVRDAGSPMDNRWVQDRPDMPRLVRAGHHLARPRRYIRHYARELDDVAELPAAVAQEARSGDGWVKIVADWIDRSAGADADLAPLWPADVLADALAAAHEAGARVTAHTFSREAIGPLLDAGIDGIEHGTGMDPDHVAEAARRGIPVTPTLLQVGRFDRIAEQAEGKYPRYAERMRRMHARRYEHVAQLHDAGVPLLMGSDAGGTIGHGSLPAELAEVVRAGVPVDQVLAAASWRARAFLGAPGIESGASADVVVYATDPRRDITALAEPSAVVLRGSRH</sequence>
<accession>A0ABP8L7S7</accession>
<dbReference type="Gene3D" id="2.30.40.10">
    <property type="entry name" value="Urease, subunit C, domain 1"/>
    <property type="match status" value="1"/>
</dbReference>
<dbReference type="PANTHER" id="PTHR43135">
    <property type="entry name" value="ALPHA-D-RIBOSE 1-METHYLPHOSPHONATE 5-TRIPHOSPHATE DIPHOSPHATASE"/>
    <property type="match status" value="1"/>
</dbReference>
<dbReference type="Proteomes" id="UP001500622">
    <property type="component" value="Unassembled WGS sequence"/>
</dbReference>
<dbReference type="InterPro" id="IPR006680">
    <property type="entry name" value="Amidohydro-rel"/>
</dbReference>
<gene>
    <name evidence="2" type="ORF">GCM10023169_18790</name>
</gene>
<name>A0ABP8L7S7_9MICO</name>
<comment type="caution">
    <text evidence="2">The sequence shown here is derived from an EMBL/GenBank/DDBJ whole genome shotgun (WGS) entry which is preliminary data.</text>
</comment>
<dbReference type="PANTHER" id="PTHR43135:SF4">
    <property type="entry name" value="AMIDOHYDROLASE-RELATED DOMAIN-CONTAINING PROTEIN"/>
    <property type="match status" value="1"/>
</dbReference>
<feature type="domain" description="Amidohydrolase-related" evidence="1">
    <location>
        <begin position="47"/>
        <end position="359"/>
    </location>
</feature>
<evidence type="ECO:0000313" key="3">
    <source>
        <dbReference type="Proteomes" id="UP001500622"/>
    </source>
</evidence>
<dbReference type="EMBL" id="BAABGN010000008">
    <property type="protein sequence ID" value="GAA4423337.1"/>
    <property type="molecule type" value="Genomic_DNA"/>
</dbReference>
<evidence type="ECO:0000313" key="2">
    <source>
        <dbReference type="EMBL" id="GAA4423337.1"/>
    </source>
</evidence>